<accession>A0ABR8RZN3</accession>
<keyword evidence="9 15" id="KW-0547">Nucleotide-binding</keyword>
<dbReference type="PANTHER" id="PTHR43030">
    <property type="entry name" value="PHOSPHOENOLPYRUVATE SYNTHASE"/>
    <property type="match status" value="1"/>
</dbReference>
<evidence type="ECO:0000256" key="15">
    <source>
        <dbReference type="PIRNR" id="PIRNR000854"/>
    </source>
</evidence>
<dbReference type="Proteomes" id="UP000648352">
    <property type="component" value="Unassembled WGS sequence"/>
</dbReference>
<dbReference type="InterPro" id="IPR006319">
    <property type="entry name" value="PEP_synth"/>
</dbReference>
<evidence type="ECO:0000259" key="16">
    <source>
        <dbReference type="Pfam" id="PF00391"/>
    </source>
</evidence>
<dbReference type="Gene3D" id="3.20.20.60">
    <property type="entry name" value="Phosphoenolpyruvate-binding domains"/>
    <property type="match status" value="1"/>
</dbReference>
<keyword evidence="11 15" id="KW-0067">ATP-binding</keyword>
<dbReference type="SUPFAM" id="SSF52009">
    <property type="entry name" value="Phosphohistidine domain"/>
    <property type="match status" value="1"/>
</dbReference>
<dbReference type="Gene3D" id="3.50.30.10">
    <property type="entry name" value="Phosphohistidine domain"/>
    <property type="match status" value="1"/>
</dbReference>
<evidence type="ECO:0000313" key="19">
    <source>
        <dbReference type="EMBL" id="MBD7956686.1"/>
    </source>
</evidence>
<dbReference type="InterPro" id="IPR002192">
    <property type="entry name" value="PPDK_AMP/ATP-bd"/>
</dbReference>
<dbReference type="NCBIfam" id="NF005057">
    <property type="entry name" value="PRK06464.1"/>
    <property type="match status" value="1"/>
</dbReference>
<evidence type="ECO:0000256" key="1">
    <source>
        <dbReference type="ARBA" id="ARBA00001946"/>
    </source>
</evidence>
<evidence type="ECO:0000256" key="12">
    <source>
        <dbReference type="ARBA" id="ARBA00022842"/>
    </source>
</evidence>
<comment type="function">
    <text evidence="2 15">Catalyzes the phosphorylation of pyruvate to phosphoenolpyruvate.</text>
</comment>
<proteinExistence type="inferred from homology"/>
<dbReference type="InterPro" id="IPR036637">
    <property type="entry name" value="Phosphohistidine_dom_sf"/>
</dbReference>
<keyword evidence="20" id="KW-1185">Reference proteome</keyword>
<comment type="pathway">
    <text evidence="3 15">Carbohydrate biosynthesis; gluconeogenesis.</text>
</comment>
<evidence type="ECO:0000256" key="4">
    <source>
        <dbReference type="ARBA" id="ARBA00007837"/>
    </source>
</evidence>
<dbReference type="InterPro" id="IPR023151">
    <property type="entry name" value="PEP_util_CS"/>
</dbReference>
<comment type="cofactor">
    <cofactor evidence="1 15">
        <name>Mg(2+)</name>
        <dbReference type="ChEBI" id="CHEBI:18420"/>
    </cofactor>
</comment>
<sequence>MPARHLIGERNPVNFVLAFRDISMTDLPRVGGKNASLGEMVSQLATAGVHVPDGYATTADAYRVFLQHDRLHMRIRERLGGLDREDVAALTEAGEEIRGWVRRQPFPADLAEQIRMAHVALVAAQPDPEVTWAVRSSATAEDLPDASFAGQQETYLHIAGVDSILDAIRNVYASLFTDRAIVYRAQHGFADEAVAISAGIQRMVRSDVGSSGVMFTVDTESGFDQVVLVTSAYGLGETVVQGAVDPDEFCVYKPALLCGRPAIVKREVGAKKIALRFGDTTDVGSSTITVDVPNADRARFSLSDADVQELARQGLKIEAHYGRQMDIEWAKDGVTGELFIVQARPETTVARRTGGALKHFTLDDSGEPLATGRAVGNGVGIGTARVLHDLAGMSSFQEGDVLVAERTDPDWEPIMRKASAIVTDHGGRTCHAAIVARELGIPAVVGAGNATLVVADGATVTVSCAEGDDGHIYEGARRFEVVETDVQSMPEPPAQLMLNVAIPDQAYSLARLPNHGVGLARLEFIINTMIGIHPRALADVTSLPEEVRAEVLARTAAYPSPRDFFVHRIIEGVATIAAAFGPKPVIVRLSDFKSNEYAGLLGGDLFEPEEENPMLGWRGASRYTTPSFAECFAMECEALRYVRDEMGLTNLEVMVPFVRTVSEATQTIDAMAAHGLRRGVNGLEVMMMCEIPSNALLADLFLEHFDGFSIGSNDLTQLTLGVDRDSELVAASFDERDGAVLALLGMAIDACNRLGKYVGICGQGPSDHLDLARWLIDRGIQSMSLNADAIVPTWLELAAVTERV</sequence>
<dbReference type="GO" id="GO:0008986">
    <property type="term" value="F:pyruvate, water dikinase activity"/>
    <property type="evidence" value="ECO:0007669"/>
    <property type="project" value="UniProtKB-EC"/>
</dbReference>
<protein>
    <recommendedName>
        <fullName evidence="6 15">Phosphoenolpyruvate synthase</fullName>
        <shortName evidence="15">PEP synthase</shortName>
        <ecNumber evidence="5 15">2.7.9.2</ecNumber>
    </recommendedName>
    <alternativeName>
        <fullName evidence="13 15">Pyruvate, water dikinase</fullName>
    </alternativeName>
</protein>
<organism evidence="19 20">
    <name type="scientific">Microbacterium pullorum</name>
    <dbReference type="NCBI Taxonomy" id="2762236"/>
    <lineage>
        <taxon>Bacteria</taxon>
        <taxon>Bacillati</taxon>
        <taxon>Actinomycetota</taxon>
        <taxon>Actinomycetes</taxon>
        <taxon>Micrococcales</taxon>
        <taxon>Microbacteriaceae</taxon>
        <taxon>Microbacterium</taxon>
    </lineage>
</organism>
<dbReference type="InterPro" id="IPR013815">
    <property type="entry name" value="ATP_grasp_subdomain_1"/>
</dbReference>
<evidence type="ECO:0000259" key="18">
    <source>
        <dbReference type="Pfam" id="PF02896"/>
    </source>
</evidence>
<evidence type="ECO:0000256" key="13">
    <source>
        <dbReference type="ARBA" id="ARBA00033470"/>
    </source>
</evidence>
<dbReference type="InterPro" id="IPR000121">
    <property type="entry name" value="PEP_util_C"/>
</dbReference>
<dbReference type="EC" id="2.7.9.2" evidence="5 15"/>
<comment type="caution">
    <text evidence="19">The sequence shown here is derived from an EMBL/GenBank/DDBJ whole genome shotgun (WGS) entry which is preliminary data.</text>
</comment>
<evidence type="ECO:0000256" key="10">
    <source>
        <dbReference type="ARBA" id="ARBA00022777"/>
    </source>
</evidence>
<dbReference type="InterPro" id="IPR008279">
    <property type="entry name" value="PEP-util_enz_mobile_dom"/>
</dbReference>
<dbReference type="EMBL" id="JACSQP010000002">
    <property type="protein sequence ID" value="MBD7956686.1"/>
    <property type="molecule type" value="Genomic_DNA"/>
</dbReference>
<evidence type="ECO:0000256" key="8">
    <source>
        <dbReference type="ARBA" id="ARBA00022723"/>
    </source>
</evidence>
<reference evidence="19 20" key="1">
    <citation type="submission" date="2020-08" db="EMBL/GenBank/DDBJ databases">
        <title>A Genomic Blueprint of the Chicken Gut Microbiome.</title>
        <authorList>
            <person name="Gilroy R."/>
            <person name="Ravi A."/>
            <person name="Getino M."/>
            <person name="Pursley I."/>
            <person name="Horton D.L."/>
            <person name="Alikhan N.-F."/>
            <person name="Baker D."/>
            <person name="Gharbi K."/>
            <person name="Hall N."/>
            <person name="Watson M."/>
            <person name="Adriaenssens E.M."/>
            <person name="Foster-Nyarko E."/>
            <person name="Jarju S."/>
            <person name="Secka A."/>
            <person name="Antonio M."/>
            <person name="Oren A."/>
            <person name="Chaudhuri R."/>
            <person name="La Ragione R.M."/>
            <person name="Hildebrand F."/>
            <person name="Pallen M.J."/>
        </authorList>
    </citation>
    <scope>NUCLEOTIDE SEQUENCE [LARGE SCALE GENOMIC DNA]</scope>
    <source>
        <strain evidence="19 20">Sa4CUA7</strain>
    </source>
</reference>
<evidence type="ECO:0000259" key="17">
    <source>
        <dbReference type="Pfam" id="PF01326"/>
    </source>
</evidence>
<dbReference type="PANTHER" id="PTHR43030:SF1">
    <property type="entry name" value="PHOSPHOENOLPYRUVATE SYNTHASE"/>
    <property type="match status" value="1"/>
</dbReference>
<feature type="domain" description="Pyruvate phosphate dikinase AMP/ATP-binding" evidence="17">
    <location>
        <begin position="28"/>
        <end position="354"/>
    </location>
</feature>
<feature type="domain" description="PEP-utilising enzyme mobile" evidence="16">
    <location>
        <begin position="396"/>
        <end position="467"/>
    </location>
</feature>
<keyword evidence="8 15" id="KW-0479">Metal-binding</keyword>
<evidence type="ECO:0000313" key="20">
    <source>
        <dbReference type="Proteomes" id="UP000648352"/>
    </source>
</evidence>
<evidence type="ECO:0000256" key="2">
    <source>
        <dbReference type="ARBA" id="ARBA00002988"/>
    </source>
</evidence>
<evidence type="ECO:0000256" key="3">
    <source>
        <dbReference type="ARBA" id="ARBA00004742"/>
    </source>
</evidence>
<dbReference type="Pfam" id="PF00391">
    <property type="entry name" value="PEP-utilizers"/>
    <property type="match status" value="1"/>
</dbReference>
<dbReference type="Gene3D" id="3.30.1490.20">
    <property type="entry name" value="ATP-grasp fold, A domain"/>
    <property type="match status" value="1"/>
</dbReference>
<evidence type="ECO:0000256" key="9">
    <source>
        <dbReference type="ARBA" id="ARBA00022741"/>
    </source>
</evidence>
<evidence type="ECO:0000256" key="7">
    <source>
        <dbReference type="ARBA" id="ARBA00022679"/>
    </source>
</evidence>
<dbReference type="InterPro" id="IPR018274">
    <property type="entry name" value="PEP_util_AS"/>
</dbReference>
<gene>
    <name evidence="19" type="primary">ppsA</name>
    <name evidence="19" type="ORF">H9651_03450</name>
</gene>
<dbReference type="PIRSF" id="PIRSF000854">
    <property type="entry name" value="PEP_synthase"/>
    <property type="match status" value="1"/>
</dbReference>
<keyword evidence="7 15" id="KW-0808">Transferase</keyword>
<dbReference type="SUPFAM" id="SSF56059">
    <property type="entry name" value="Glutathione synthetase ATP-binding domain-like"/>
    <property type="match status" value="1"/>
</dbReference>
<evidence type="ECO:0000256" key="5">
    <source>
        <dbReference type="ARBA" id="ARBA00011996"/>
    </source>
</evidence>
<dbReference type="Pfam" id="PF02896">
    <property type="entry name" value="PEP-utilizers_C"/>
    <property type="match status" value="1"/>
</dbReference>
<dbReference type="NCBIfam" id="TIGR01418">
    <property type="entry name" value="PEP_synth"/>
    <property type="match status" value="1"/>
</dbReference>
<dbReference type="PROSITE" id="PS00370">
    <property type="entry name" value="PEP_ENZYMES_PHOS_SITE"/>
    <property type="match status" value="1"/>
</dbReference>
<dbReference type="InterPro" id="IPR040442">
    <property type="entry name" value="Pyrv_kinase-like_dom_sf"/>
</dbReference>
<keyword evidence="12 15" id="KW-0460">Magnesium</keyword>
<evidence type="ECO:0000256" key="11">
    <source>
        <dbReference type="ARBA" id="ARBA00022840"/>
    </source>
</evidence>
<name>A0ABR8RZN3_9MICO</name>
<dbReference type="Pfam" id="PF01326">
    <property type="entry name" value="PPDK_N"/>
    <property type="match status" value="1"/>
</dbReference>
<dbReference type="InterPro" id="IPR015813">
    <property type="entry name" value="Pyrv/PenolPyrv_kinase-like_dom"/>
</dbReference>
<evidence type="ECO:0000256" key="14">
    <source>
        <dbReference type="ARBA" id="ARBA00047700"/>
    </source>
</evidence>
<feature type="domain" description="PEP-utilising enzyme C-terminal" evidence="18">
    <location>
        <begin position="494"/>
        <end position="796"/>
    </location>
</feature>
<dbReference type="SUPFAM" id="SSF51621">
    <property type="entry name" value="Phosphoenolpyruvate/pyruvate domain"/>
    <property type="match status" value="1"/>
</dbReference>
<evidence type="ECO:0000256" key="6">
    <source>
        <dbReference type="ARBA" id="ARBA00021623"/>
    </source>
</evidence>
<comment type="similarity">
    <text evidence="4 15">Belongs to the PEP-utilizing enzyme family.</text>
</comment>
<comment type="catalytic activity">
    <reaction evidence="14 15">
        <text>pyruvate + ATP + H2O = phosphoenolpyruvate + AMP + phosphate + 2 H(+)</text>
        <dbReference type="Rhea" id="RHEA:11364"/>
        <dbReference type="ChEBI" id="CHEBI:15361"/>
        <dbReference type="ChEBI" id="CHEBI:15377"/>
        <dbReference type="ChEBI" id="CHEBI:15378"/>
        <dbReference type="ChEBI" id="CHEBI:30616"/>
        <dbReference type="ChEBI" id="CHEBI:43474"/>
        <dbReference type="ChEBI" id="CHEBI:58702"/>
        <dbReference type="ChEBI" id="CHEBI:456215"/>
        <dbReference type="EC" id="2.7.9.2"/>
    </reaction>
</comment>
<dbReference type="Gene3D" id="3.30.470.20">
    <property type="entry name" value="ATP-grasp fold, B domain"/>
    <property type="match status" value="1"/>
</dbReference>
<dbReference type="PROSITE" id="PS00742">
    <property type="entry name" value="PEP_ENZYMES_2"/>
    <property type="match status" value="1"/>
</dbReference>
<keyword evidence="10 15" id="KW-0418">Kinase</keyword>